<sequence length="118" mass="12969">MELSITPKPMPVSAPELPLDHTNKLFGIVYITLTGVIDTIILAASMWSWVGKDQSCGEPCLQSLRPVRSQKMMGQPPKVGSLKQTIILTSAPVSLLLLSFYLPALLPMFFVDIQSKKI</sequence>
<dbReference type="EMBL" id="QTSX02000094">
    <property type="protein sequence ID" value="KAJ9088727.1"/>
    <property type="molecule type" value="Genomic_DNA"/>
</dbReference>
<protein>
    <submittedName>
        <fullName evidence="1">Uncharacterized protein</fullName>
    </submittedName>
</protein>
<evidence type="ECO:0000313" key="1">
    <source>
        <dbReference type="EMBL" id="KAJ9088727.1"/>
    </source>
</evidence>
<keyword evidence="2" id="KW-1185">Reference proteome</keyword>
<reference evidence="1" key="1">
    <citation type="submission" date="2022-04" db="EMBL/GenBank/DDBJ databases">
        <title>Genome of the entomopathogenic fungus Entomophthora muscae.</title>
        <authorList>
            <person name="Elya C."/>
            <person name="Lovett B.R."/>
            <person name="Lee E."/>
            <person name="Macias A.M."/>
            <person name="Hajek A.E."/>
            <person name="De Bivort B.L."/>
            <person name="Kasson M.T."/>
            <person name="De Fine Licht H.H."/>
            <person name="Stajich J.E."/>
        </authorList>
    </citation>
    <scope>NUCLEOTIDE SEQUENCE</scope>
    <source>
        <strain evidence="1">Berkeley</strain>
    </source>
</reference>
<proteinExistence type="predicted"/>
<dbReference type="Proteomes" id="UP001165960">
    <property type="component" value="Unassembled WGS sequence"/>
</dbReference>
<name>A0ACC2UQU8_9FUNG</name>
<comment type="caution">
    <text evidence="1">The sequence shown here is derived from an EMBL/GenBank/DDBJ whole genome shotgun (WGS) entry which is preliminary data.</text>
</comment>
<organism evidence="1 2">
    <name type="scientific">Entomophthora muscae</name>
    <dbReference type="NCBI Taxonomy" id="34485"/>
    <lineage>
        <taxon>Eukaryota</taxon>
        <taxon>Fungi</taxon>
        <taxon>Fungi incertae sedis</taxon>
        <taxon>Zoopagomycota</taxon>
        <taxon>Entomophthoromycotina</taxon>
        <taxon>Entomophthoromycetes</taxon>
        <taxon>Entomophthorales</taxon>
        <taxon>Entomophthoraceae</taxon>
        <taxon>Entomophthora</taxon>
    </lineage>
</organism>
<accession>A0ACC2UQU8</accession>
<evidence type="ECO:0000313" key="2">
    <source>
        <dbReference type="Proteomes" id="UP001165960"/>
    </source>
</evidence>
<gene>
    <name evidence="1" type="ORF">DSO57_1020260</name>
</gene>